<keyword evidence="3" id="KW-1185">Reference proteome</keyword>
<dbReference type="Proteomes" id="UP000237640">
    <property type="component" value="Unassembled WGS sequence"/>
</dbReference>
<evidence type="ECO:0000256" key="1">
    <source>
        <dbReference type="SAM" id="Phobius"/>
    </source>
</evidence>
<feature type="transmembrane region" description="Helical" evidence="1">
    <location>
        <begin position="198"/>
        <end position="216"/>
    </location>
</feature>
<dbReference type="EMBL" id="PVYX01000001">
    <property type="protein sequence ID" value="PRX56446.1"/>
    <property type="molecule type" value="Genomic_DNA"/>
</dbReference>
<protein>
    <recommendedName>
        <fullName evidence="4">DoxX family protein</fullName>
    </recommendedName>
</protein>
<organism evidence="2 3">
    <name type="scientific">Flagellimonas meridianipacifica</name>
    <dbReference type="NCBI Taxonomy" id="1080225"/>
    <lineage>
        <taxon>Bacteria</taxon>
        <taxon>Pseudomonadati</taxon>
        <taxon>Bacteroidota</taxon>
        <taxon>Flavobacteriia</taxon>
        <taxon>Flavobacteriales</taxon>
        <taxon>Flavobacteriaceae</taxon>
        <taxon>Flagellimonas</taxon>
    </lineage>
</organism>
<comment type="caution">
    <text evidence="2">The sequence shown here is derived from an EMBL/GenBank/DDBJ whole genome shotgun (WGS) entry which is preliminary data.</text>
</comment>
<dbReference type="OrthoDB" id="102112at2"/>
<evidence type="ECO:0008006" key="4">
    <source>
        <dbReference type="Google" id="ProtNLM"/>
    </source>
</evidence>
<dbReference type="RefSeq" id="WP_146129812.1">
    <property type="nucleotide sequence ID" value="NZ_PVYX01000001.1"/>
</dbReference>
<keyword evidence="1" id="KW-0812">Transmembrane</keyword>
<keyword evidence="1" id="KW-1133">Transmembrane helix</keyword>
<feature type="transmembrane region" description="Helical" evidence="1">
    <location>
        <begin position="245"/>
        <end position="263"/>
    </location>
</feature>
<feature type="transmembrane region" description="Helical" evidence="1">
    <location>
        <begin position="85"/>
        <end position="106"/>
    </location>
</feature>
<evidence type="ECO:0000313" key="3">
    <source>
        <dbReference type="Proteomes" id="UP000237640"/>
    </source>
</evidence>
<keyword evidence="1" id="KW-0472">Membrane</keyword>
<feature type="transmembrane region" description="Helical" evidence="1">
    <location>
        <begin position="269"/>
        <end position="289"/>
    </location>
</feature>
<name>A0A2T0MFY9_9FLAO</name>
<accession>A0A2T0MFY9</accession>
<gene>
    <name evidence="2" type="ORF">CLV81_0443</name>
</gene>
<proteinExistence type="predicted"/>
<feature type="transmembrane region" description="Helical" evidence="1">
    <location>
        <begin position="21"/>
        <end position="46"/>
    </location>
</feature>
<evidence type="ECO:0000313" key="2">
    <source>
        <dbReference type="EMBL" id="PRX56446.1"/>
    </source>
</evidence>
<reference evidence="2 3" key="1">
    <citation type="submission" date="2018-03" db="EMBL/GenBank/DDBJ databases">
        <title>Genomic Encyclopedia of Archaeal and Bacterial Type Strains, Phase II (KMG-II): from individual species to whole genera.</title>
        <authorList>
            <person name="Goeker M."/>
        </authorList>
    </citation>
    <scope>NUCLEOTIDE SEQUENCE [LARGE SCALE GENOMIC DNA]</scope>
    <source>
        <strain evidence="2 3">DSM 25027</strain>
    </source>
</reference>
<feature type="transmembrane region" description="Helical" evidence="1">
    <location>
        <begin position="175"/>
        <end position="193"/>
    </location>
</feature>
<feature type="transmembrane region" description="Helical" evidence="1">
    <location>
        <begin position="118"/>
        <end position="139"/>
    </location>
</feature>
<feature type="transmembrane region" description="Helical" evidence="1">
    <location>
        <begin position="222"/>
        <end position="238"/>
    </location>
</feature>
<sequence length="460" mass="53649">MGENSAIQPAWRGYHKIGFRFALIFFVLFIIFMDWSVNPILTQLYYYGPLSTLLDNVVSWVGKDLFNIQYIIISPYDGEHNDRTYIYLLYFTIAVVAALGTILWSLLDRKRQNYQVLYYWLTTIIRYYLACTLFLFALYKFFKVQFPDLGYYTLTERVGDMSPMHLAWAFFGHSYEYNVFMGLAEGAALLLFFRRTTALGTILIMVALINVIAVNYSYDIHAKMYPTALFVMALFLFLKDAKSIIRFFLTGQAVSLSVIQAPVYQERWIGISKIVLKIVVIGYFLIVSVKENISYKKSSEESLQAKSEYAGLYDIELFTLNKDTLSPENPQRWQQLIIGDRILEAVRFRGDSVAFINVDVDKKELMLYGDPTDLSEKMQMVYNELGIADSIYYGMDSILIAQKKINRFYLEKPDSTTLVLKGMIKNDSVFITAKRRPLEINDFRLMKRRFHWINESSYFY</sequence>
<dbReference type="AlphaFoldDB" id="A0A2T0MFY9"/>